<reference evidence="2" key="1">
    <citation type="journal article" date="2019" name="Int. J. Syst. Evol. Microbiol.">
        <title>The Global Catalogue of Microorganisms (GCM) 10K type strain sequencing project: providing services to taxonomists for standard genome sequencing and annotation.</title>
        <authorList>
            <consortium name="The Broad Institute Genomics Platform"/>
            <consortium name="The Broad Institute Genome Sequencing Center for Infectious Disease"/>
            <person name="Wu L."/>
            <person name="Ma J."/>
        </authorList>
    </citation>
    <scope>NUCLEOTIDE SEQUENCE [LARGE SCALE GENOMIC DNA]</scope>
    <source>
        <strain evidence="2">JCM 18531</strain>
    </source>
</reference>
<dbReference type="EMBL" id="BAABKM010000001">
    <property type="protein sequence ID" value="GAA4692569.1"/>
    <property type="molecule type" value="Genomic_DNA"/>
</dbReference>
<proteinExistence type="predicted"/>
<evidence type="ECO:0000313" key="2">
    <source>
        <dbReference type="Proteomes" id="UP001499974"/>
    </source>
</evidence>
<gene>
    <name evidence="1" type="ORF">GCM10023349_04480</name>
</gene>
<evidence type="ECO:0000313" key="1">
    <source>
        <dbReference type="EMBL" id="GAA4692569.1"/>
    </source>
</evidence>
<name>A0ABP8WNZ5_9ACTN</name>
<protein>
    <submittedName>
        <fullName evidence="1">Uncharacterized protein</fullName>
    </submittedName>
</protein>
<organism evidence="1 2">
    <name type="scientific">Nocardioides conyzicola</name>
    <dbReference type="NCBI Taxonomy" id="1651781"/>
    <lineage>
        <taxon>Bacteria</taxon>
        <taxon>Bacillati</taxon>
        <taxon>Actinomycetota</taxon>
        <taxon>Actinomycetes</taxon>
        <taxon>Propionibacteriales</taxon>
        <taxon>Nocardioidaceae</taxon>
        <taxon>Nocardioides</taxon>
    </lineage>
</organism>
<keyword evidence="2" id="KW-1185">Reference proteome</keyword>
<dbReference type="Proteomes" id="UP001499974">
    <property type="component" value="Unassembled WGS sequence"/>
</dbReference>
<accession>A0ABP8WNZ5</accession>
<sequence>MAGMVTCTGAGAFGAFSRAGAVVGAVVWRVDVDVDVVPLDVPGSVWGDWSAQMTRHRAPASASAAARTRQEVCDLVAGRPGVTTVDE</sequence>
<comment type="caution">
    <text evidence="1">The sequence shown here is derived from an EMBL/GenBank/DDBJ whole genome shotgun (WGS) entry which is preliminary data.</text>
</comment>